<evidence type="ECO:0000256" key="1">
    <source>
        <dbReference type="SAM" id="Phobius"/>
    </source>
</evidence>
<keyword evidence="1" id="KW-1133">Transmembrane helix</keyword>
<evidence type="ECO:0000259" key="2">
    <source>
        <dbReference type="Pfam" id="PF08666"/>
    </source>
</evidence>
<evidence type="ECO:0000313" key="3">
    <source>
        <dbReference type="EMBL" id="UVI31309.1"/>
    </source>
</evidence>
<dbReference type="CDD" id="cd11614">
    <property type="entry name" value="SAF_CpaB_FlgA_like"/>
    <property type="match status" value="1"/>
</dbReference>
<dbReference type="InterPro" id="IPR013974">
    <property type="entry name" value="SAF"/>
</dbReference>
<sequence>MNRKRNVYISIAAALMSALLVYGVYVLQLRHVRFQETIGVVVPKRFIPAGEQLAPDMLELKQISRAAYVPDMLIDPKEAVGMETVVPLGSSEPLLNWKVDRYRLLPDRQQSTFQVPRDYVLSVSNGIRAGDKVILYISGKNAASERLFVKPVTVASVKTSANVEIDDADNPNLLSLASGDKERMYASRRDANGMIDYINLNLTEEQWLKLDTLCKDGQSKLVIAYSPESLDIVETAAGTGAAP</sequence>
<feature type="domain" description="SAF" evidence="2">
    <location>
        <begin position="40"/>
        <end position="94"/>
    </location>
</feature>
<accession>A0ABY5SC11</accession>
<keyword evidence="1" id="KW-0812">Transmembrane</keyword>
<dbReference type="RefSeq" id="WP_258387371.1">
    <property type="nucleotide sequence ID" value="NZ_CP091430.1"/>
</dbReference>
<dbReference type="Proteomes" id="UP001057877">
    <property type="component" value="Chromosome"/>
</dbReference>
<protein>
    <submittedName>
        <fullName evidence="3">SAF domain-containing protein</fullName>
    </submittedName>
</protein>
<gene>
    <name evidence="3" type="ORF">L1F29_05555</name>
</gene>
<keyword evidence="1" id="KW-0472">Membrane</keyword>
<name>A0ABY5SC11_9BACL</name>
<reference evidence="3" key="1">
    <citation type="submission" date="2022-01" db="EMBL/GenBank/DDBJ databases">
        <title>Paenibacillus spongiae sp. nov., isolated from marine sponge.</title>
        <authorList>
            <person name="Li Z."/>
            <person name="Zhang M."/>
        </authorList>
    </citation>
    <scope>NUCLEOTIDE SEQUENCE</scope>
    <source>
        <strain evidence="3">PHS-Z3</strain>
    </source>
</reference>
<dbReference type="Pfam" id="PF08666">
    <property type="entry name" value="SAF"/>
    <property type="match status" value="1"/>
</dbReference>
<proteinExistence type="predicted"/>
<evidence type="ECO:0000313" key="4">
    <source>
        <dbReference type="Proteomes" id="UP001057877"/>
    </source>
</evidence>
<dbReference type="EMBL" id="CP091430">
    <property type="protein sequence ID" value="UVI31309.1"/>
    <property type="molecule type" value="Genomic_DNA"/>
</dbReference>
<keyword evidence="4" id="KW-1185">Reference proteome</keyword>
<feature type="transmembrane region" description="Helical" evidence="1">
    <location>
        <begin position="7"/>
        <end position="27"/>
    </location>
</feature>
<organism evidence="3 4">
    <name type="scientific">Paenibacillus spongiae</name>
    <dbReference type="NCBI Taxonomy" id="2909671"/>
    <lineage>
        <taxon>Bacteria</taxon>
        <taxon>Bacillati</taxon>
        <taxon>Bacillota</taxon>
        <taxon>Bacilli</taxon>
        <taxon>Bacillales</taxon>
        <taxon>Paenibacillaceae</taxon>
        <taxon>Paenibacillus</taxon>
    </lineage>
</organism>